<dbReference type="PANTHER" id="PTHR44019:SF8">
    <property type="entry name" value="POC1 CENTRIOLAR PROTEIN HOMOLOG"/>
    <property type="match status" value="1"/>
</dbReference>
<keyword evidence="2" id="KW-0677">Repeat</keyword>
<proteinExistence type="predicted"/>
<reference evidence="3" key="1">
    <citation type="submission" date="2018-05" db="EMBL/GenBank/DDBJ databases">
        <authorList>
            <person name="Lanie J.A."/>
            <person name="Ng W.-L."/>
            <person name="Kazmierczak K.M."/>
            <person name="Andrzejewski T.M."/>
            <person name="Davidsen T.M."/>
            <person name="Wayne K.J."/>
            <person name="Tettelin H."/>
            <person name="Glass J.I."/>
            <person name="Rusch D."/>
            <person name="Podicherti R."/>
            <person name="Tsui H.-C.T."/>
            <person name="Winkler M.E."/>
        </authorList>
    </citation>
    <scope>NUCLEOTIDE SEQUENCE</scope>
</reference>
<sequence length="308" mass="34742">MFRILVLFLFIFVFLGVGFEVGSQILIDKTHQKVHGLYYSTDDRIFAATTSNSVNLYSVKKRNKVSEIRLSDIPKRVTFEVKKNWIAVLMSTNTIHVWDIQNKNKVFTIQAKQIAREVADIWFIPSGLCVGLIDGTLLKFSIGQTEPKQVIGANYSDVTGLRFSPTITHQFAILRNDKISFHSFRKTLWENLNGSGIDMDLLAFNSSGNQMAFVRNGTVEVRDCQTGHVLNQIESDDKIVSFCFARQPNIAIAVSSKNTIQVWDLSANQVAKTYRYKQVNTPIRNLDCTGNGRQFAFATDKGEVWLGG</sequence>
<evidence type="ECO:0000256" key="2">
    <source>
        <dbReference type="ARBA" id="ARBA00022737"/>
    </source>
</evidence>
<evidence type="ECO:0008006" key="4">
    <source>
        <dbReference type="Google" id="ProtNLM"/>
    </source>
</evidence>
<dbReference type="AlphaFoldDB" id="A0A382LF17"/>
<dbReference type="PANTHER" id="PTHR44019">
    <property type="entry name" value="WD REPEAT-CONTAINING PROTEIN 55"/>
    <property type="match status" value="1"/>
</dbReference>
<keyword evidence="1" id="KW-0853">WD repeat</keyword>
<dbReference type="InterPro" id="IPR015943">
    <property type="entry name" value="WD40/YVTN_repeat-like_dom_sf"/>
</dbReference>
<protein>
    <recommendedName>
        <fullName evidence="4">Anaphase-promoting complex subunit 4 WD40 domain-containing protein</fullName>
    </recommendedName>
</protein>
<gene>
    <name evidence="3" type="ORF">METZ01_LOCUS286601</name>
</gene>
<evidence type="ECO:0000313" key="3">
    <source>
        <dbReference type="EMBL" id="SVC33747.1"/>
    </source>
</evidence>
<dbReference type="SUPFAM" id="SSF50978">
    <property type="entry name" value="WD40 repeat-like"/>
    <property type="match status" value="1"/>
</dbReference>
<dbReference type="InterPro" id="IPR036322">
    <property type="entry name" value="WD40_repeat_dom_sf"/>
</dbReference>
<dbReference type="InterPro" id="IPR050505">
    <property type="entry name" value="WDR55/POC1"/>
</dbReference>
<accession>A0A382LF17</accession>
<evidence type="ECO:0000256" key="1">
    <source>
        <dbReference type="ARBA" id="ARBA00022574"/>
    </source>
</evidence>
<feature type="non-terminal residue" evidence="3">
    <location>
        <position position="308"/>
    </location>
</feature>
<dbReference type="EMBL" id="UINC01085839">
    <property type="protein sequence ID" value="SVC33747.1"/>
    <property type="molecule type" value="Genomic_DNA"/>
</dbReference>
<name>A0A382LF17_9ZZZZ</name>
<organism evidence="3">
    <name type="scientific">marine metagenome</name>
    <dbReference type="NCBI Taxonomy" id="408172"/>
    <lineage>
        <taxon>unclassified sequences</taxon>
        <taxon>metagenomes</taxon>
        <taxon>ecological metagenomes</taxon>
    </lineage>
</organism>
<dbReference type="Gene3D" id="2.130.10.10">
    <property type="entry name" value="YVTN repeat-like/Quinoprotein amine dehydrogenase"/>
    <property type="match status" value="2"/>
</dbReference>